<dbReference type="PANTHER" id="PTHR33112">
    <property type="entry name" value="DOMAIN PROTEIN, PUTATIVE-RELATED"/>
    <property type="match status" value="1"/>
</dbReference>
<dbReference type="InterPro" id="IPR010730">
    <property type="entry name" value="HET"/>
</dbReference>
<protein>
    <recommendedName>
        <fullName evidence="1">Heterokaryon incompatibility domain-containing protein</fullName>
    </recommendedName>
</protein>
<dbReference type="PANTHER" id="PTHR33112:SF1">
    <property type="entry name" value="HETEROKARYON INCOMPATIBILITY DOMAIN-CONTAINING PROTEIN"/>
    <property type="match status" value="1"/>
</dbReference>
<feature type="domain" description="Heterokaryon incompatibility" evidence="1">
    <location>
        <begin position="23"/>
        <end position="119"/>
    </location>
</feature>
<feature type="non-terminal residue" evidence="2">
    <location>
        <position position="122"/>
    </location>
</feature>
<dbReference type="Pfam" id="PF06985">
    <property type="entry name" value="HET"/>
    <property type="match status" value="1"/>
</dbReference>
<dbReference type="EMBL" id="MU004516">
    <property type="protein sequence ID" value="KAF2648892.1"/>
    <property type="molecule type" value="Genomic_DNA"/>
</dbReference>
<proteinExistence type="predicted"/>
<evidence type="ECO:0000259" key="1">
    <source>
        <dbReference type="Pfam" id="PF06985"/>
    </source>
</evidence>
<evidence type="ECO:0000313" key="2">
    <source>
        <dbReference type="EMBL" id="KAF2648892.1"/>
    </source>
</evidence>
<dbReference type="AlphaFoldDB" id="A0A6A6SN17"/>
<name>A0A6A6SN17_9PLEO</name>
<evidence type="ECO:0000313" key="3">
    <source>
        <dbReference type="Proteomes" id="UP000799324"/>
    </source>
</evidence>
<gene>
    <name evidence="2" type="ORF">K491DRAFT_641744</name>
</gene>
<dbReference type="Proteomes" id="UP000799324">
    <property type="component" value="Unassembled WGS sequence"/>
</dbReference>
<accession>A0A6A6SN17</accession>
<reference evidence="2" key="1">
    <citation type="journal article" date="2020" name="Stud. Mycol.">
        <title>101 Dothideomycetes genomes: a test case for predicting lifestyles and emergence of pathogens.</title>
        <authorList>
            <person name="Haridas S."/>
            <person name="Albert R."/>
            <person name="Binder M."/>
            <person name="Bloem J."/>
            <person name="Labutti K."/>
            <person name="Salamov A."/>
            <person name="Andreopoulos B."/>
            <person name="Baker S."/>
            <person name="Barry K."/>
            <person name="Bills G."/>
            <person name="Bluhm B."/>
            <person name="Cannon C."/>
            <person name="Castanera R."/>
            <person name="Culley D."/>
            <person name="Daum C."/>
            <person name="Ezra D."/>
            <person name="Gonzalez J."/>
            <person name="Henrissat B."/>
            <person name="Kuo A."/>
            <person name="Liang C."/>
            <person name="Lipzen A."/>
            <person name="Lutzoni F."/>
            <person name="Magnuson J."/>
            <person name="Mondo S."/>
            <person name="Nolan M."/>
            <person name="Ohm R."/>
            <person name="Pangilinan J."/>
            <person name="Park H.-J."/>
            <person name="Ramirez L."/>
            <person name="Alfaro M."/>
            <person name="Sun H."/>
            <person name="Tritt A."/>
            <person name="Yoshinaga Y."/>
            <person name="Zwiers L.-H."/>
            <person name="Turgeon B."/>
            <person name="Goodwin S."/>
            <person name="Spatafora J."/>
            <person name="Crous P."/>
            <person name="Grigoriev I."/>
        </authorList>
    </citation>
    <scope>NUCLEOTIDE SEQUENCE</scope>
    <source>
        <strain evidence="2">CBS 122681</strain>
    </source>
</reference>
<dbReference type="OrthoDB" id="5428863at2759"/>
<organism evidence="2 3">
    <name type="scientific">Lophiostoma macrostomum CBS 122681</name>
    <dbReference type="NCBI Taxonomy" id="1314788"/>
    <lineage>
        <taxon>Eukaryota</taxon>
        <taxon>Fungi</taxon>
        <taxon>Dikarya</taxon>
        <taxon>Ascomycota</taxon>
        <taxon>Pezizomycotina</taxon>
        <taxon>Dothideomycetes</taxon>
        <taxon>Pleosporomycetidae</taxon>
        <taxon>Pleosporales</taxon>
        <taxon>Lophiostomataceae</taxon>
        <taxon>Lophiostoma</taxon>
    </lineage>
</organism>
<keyword evidence="3" id="KW-1185">Reference proteome</keyword>
<sequence>MPNLLLIDCHTREICRGTTETSYIALSYVWAKAAPNDSGPALLSPQRLPSSDNLSQVVKDSISVTIQLGFRYLWIDKYCIDQSDLKIRTKQIENMDKAYKGAALTLMAAAGLDERHGLAGVG</sequence>